<dbReference type="Proteomes" id="UP000005384">
    <property type="component" value="Unassembled WGS sequence"/>
</dbReference>
<gene>
    <name evidence="1" type="ORF">HMPREF9473_00605</name>
</gene>
<dbReference type="HOGENOM" id="CLU_2522324_0_0_9"/>
<reference evidence="1 2" key="1">
    <citation type="submission" date="2011-08" db="EMBL/GenBank/DDBJ databases">
        <title>The Genome Sequence of Clostridium hathewayi WAL-18680.</title>
        <authorList>
            <consortium name="The Broad Institute Genome Sequencing Platform"/>
            <person name="Earl A."/>
            <person name="Ward D."/>
            <person name="Feldgarden M."/>
            <person name="Gevers D."/>
            <person name="Finegold S.M."/>
            <person name="Summanen P.H."/>
            <person name="Molitoris D.R."/>
            <person name="Song M."/>
            <person name="Daigneault M."/>
            <person name="Allen-Vercoe E."/>
            <person name="Young S.K."/>
            <person name="Zeng Q."/>
            <person name="Gargeya S."/>
            <person name="Fitzgerald M."/>
            <person name="Haas B."/>
            <person name="Abouelleil A."/>
            <person name="Alvarado L."/>
            <person name="Arachchi H.M."/>
            <person name="Berlin A."/>
            <person name="Brown A."/>
            <person name="Chapman S.B."/>
            <person name="Chen Z."/>
            <person name="Dunbar C."/>
            <person name="Freedman E."/>
            <person name="Gearin G."/>
            <person name="Gellesch M."/>
            <person name="Goldberg J."/>
            <person name="Griggs A."/>
            <person name="Gujja S."/>
            <person name="Heiman D."/>
            <person name="Howarth C."/>
            <person name="Larson L."/>
            <person name="Lui A."/>
            <person name="MacDonald P.J.P."/>
            <person name="Montmayeur A."/>
            <person name="Murphy C."/>
            <person name="Neiman D."/>
            <person name="Pearson M."/>
            <person name="Priest M."/>
            <person name="Roberts A."/>
            <person name="Saif S."/>
            <person name="Shea T."/>
            <person name="Shenoy N."/>
            <person name="Sisk P."/>
            <person name="Stolte C."/>
            <person name="Sykes S."/>
            <person name="Wortman J."/>
            <person name="Nusbaum C."/>
            <person name="Birren B."/>
        </authorList>
    </citation>
    <scope>NUCLEOTIDE SEQUENCE [LARGE SCALE GENOMIC DNA]</scope>
    <source>
        <strain evidence="1 2">WAL-18680</strain>
    </source>
</reference>
<dbReference type="EMBL" id="ADLN01000003">
    <property type="protein sequence ID" value="EHI61423.1"/>
    <property type="molecule type" value="Genomic_DNA"/>
</dbReference>
<evidence type="ECO:0000313" key="1">
    <source>
        <dbReference type="EMBL" id="EHI61423.1"/>
    </source>
</evidence>
<dbReference type="PATRIC" id="fig|742737.3.peg.605"/>
<proteinExistence type="predicted"/>
<organism evidence="1 2">
    <name type="scientific">Hungatella hathewayi WAL-18680</name>
    <dbReference type="NCBI Taxonomy" id="742737"/>
    <lineage>
        <taxon>Bacteria</taxon>
        <taxon>Bacillati</taxon>
        <taxon>Bacillota</taxon>
        <taxon>Clostridia</taxon>
        <taxon>Lachnospirales</taxon>
        <taxon>Lachnospiraceae</taxon>
        <taxon>Hungatella</taxon>
    </lineage>
</organism>
<dbReference type="RefSeq" id="WP_006778589.1">
    <property type="nucleotide sequence ID" value="NZ_CP040506.1"/>
</dbReference>
<sequence length="80" mass="9461">MRVTAERMAFYDEYVGKLISEKYALPEKAAIKSFLLSETYKMLMDTETELYKVSPYILFDMWENEKITGEPGNSQYIRED</sequence>
<accession>G5IAS8</accession>
<keyword evidence="2" id="KW-1185">Reference proteome</keyword>
<evidence type="ECO:0000313" key="2">
    <source>
        <dbReference type="Proteomes" id="UP000005384"/>
    </source>
</evidence>
<protein>
    <submittedName>
        <fullName evidence="1">Uncharacterized protein</fullName>
    </submittedName>
</protein>
<comment type="caution">
    <text evidence="1">The sequence shown here is derived from an EMBL/GenBank/DDBJ whole genome shotgun (WGS) entry which is preliminary data.</text>
</comment>
<dbReference type="AlphaFoldDB" id="G5IAS8"/>
<dbReference type="OrthoDB" id="3233498at2"/>
<name>G5IAS8_9FIRM</name>